<proteinExistence type="predicted"/>
<organism evidence="1 2">
    <name type="scientific">Acetivibrio saccincola</name>
    <dbReference type="NCBI Taxonomy" id="1677857"/>
    <lineage>
        <taxon>Bacteria</taxon>
        <taxon>Bacillati</taxon>
        <taxon>Bacillota</taxon>
        <taxon>Clostridia</taxon>
        <taxon>Eubacteriales</taxon>
        <taxon>Oscillospiraceae</taxon>
        <taxon>Acetivibrio</taxon>
    </lineage>
</organism>
<sequence length="43" mass="5284">MEKIHYMKEVKSILSRYKVDRIDLFIIMPNKYKFSSEGITFFH</sequence>
<dbReference type="EMBL" id="CP025197">
    <property type="protein sequence ID" value="AUG57270.1"/>
    <property type="molecule type" value="Genomic_DNA"/>
</dbReference>
<name>A0A2K9EP54_9FIRM</name>
<keyword evidence="2" id="KW-1185">Reference proteome</keyword>
<evidence type="ECO:0000313" key="2">
    <source>
        <dbReference type="Proteomes" id="UP000233534"/>
    </source>
</evidence>
<accession>A0A2K9EP54</accession>
<reference evidence="1 2" key="1">
    <citation type="submission" date="2017-12" db="EMBL/GenBank/DDBJ databases">
        <title>Complete genome sequence of Herbivorax saccincola GGR1, a novel Cellulosome-producing hydrolytic bacterium in a thermophilic biogas plant, established by Illumina and Nanopore MinION sequencing.</title>
        <authorList>
            <person name="Pechtl A."/>
            <person name="Ruckert C."/>
            <person name="Koeck D.E."/>
            <person name="Maus I."/>
            <person name="Winkler A."/>
            <person name="Kalinowski J."/>
            <person name="Puhler A."/>
            <person name="Schwarz W.W."/>
            <person name="Zverlov V.V."/>
            <person name="Schluter A."/>
            <person name="Liebl W."/>
        </authorList>
    </citation>
    <scope>NUCLEOTIDE SEQUENCE [LARGE SCALE GENOMIC DNA]</scope>
    <source>
        <strain evidence="2">SR1</strain>
    </source>
</reference>
<dbReference type="KEGG" id="hsc:HVS_06720"/>
<evidence type="ECO:0000313" key="1">
    <source>
        <dbReference type="EMBL" id="AUG57270.1"/>
    </source>
</evidence>
<dbReference type="Proteomes" id="UP000233534">
    <property type="component" value="Chromosome"/>
</dbReference>
<gene>
    <name evidence="1" type="ORF">HVS_06720</name>
</gene>
<dbReference type="AlphaFoldDB" id="A0A2K9EP54"/>
<protein>
    <submittedName>
        <fullName evidence="1">Uncharacterized protein</fullName>
    </submittedName>
</protein>